<dbReference type="AlphaFoldDB" id="A0A9Q0EBU7"/>
<keyword evidence="2" id="KW-1185">Reference proteome</keyword>
<gene>
    <name evidence="1" type="ORF">NHX12_030482</name>
</gene>
<evidence type="ECO:0000313" key="1">
    <source>
        <dbReference type="EMBL" id="KAJ3602733.1"/>
    </source>
</evidence>
<reference evidence="1" key="1">
    <citation type="submission" date="2022-07" db="EMBL/GenBank/DDBJ databases">
        <title>Chromosome-level genome of Muraenolepis orangiensis.</title>
        <authorList>
            <person name="Kim J."/>
        </authorList>
    </citation>
    <scope>NUCLEOTIDE SEQUENCE</scope>
    <source>
        <strain evidence="1">KU_S4_2022</strain>
        <tissue evidence="1">Muscle</tissue>
    </source>
</reference>
<evidence type="ECO:0000313" key="2">
    <source>
        <dbReference type="Proteomes" id="UP001148018"/>
    </source>
</evidence>
<accession>A0A9Q0EBU7</accession>
<dbReference type="EMBL" id="JANIIK010000046">
    <property type="protein sequence ID" value="KAJ3602733.1"/>
    <property type="molecule type" value="Genomic_DNA"/>
</dbReference>
<organism evidence="1 2">
    <name type="scientific">Muraenolepis orangiensis</name>
    <name type="common">Patagonian moray cod</name>
    <dbReference type="NCBI Taxonomy" id="630683"/>
    <lineage>
        <taxon>Eukaryota</taxon>
        <taxon>Metazoa</taxon>
        <taxon>Chordata</taxon>
        <taxon>Craniata</taxon>
        <taxon>Vertebrata</taxon>
        <taxon>Euteleostomi</taxon>
        <taxon>Actinopterygii</taxon>
        <taxon>Neopterygii</taxon>
        <taxon>Teleostei</taxon>
        <taxon>Neoteleostei</taxon>
        <taxon>Acanthomorphata</taxon>
        <taxon>Zeiogadaria</taxon>
        <taxon>Gadariae</taxon>
        <taxon>Gadiformes</taxon>
        <taxon>Muraenolepidoidei</taxon>
        <taxon>Muraenolepididae</taxon>
        <taxon>Muraenolepis</taxon>
    </lineage>
</organism>
<comment type="caution">
    <text evidence="1">The sequence shown here is derived from an EMBL/GenBank/DDBJ whole genome shotgun (WGS) entry which is preliminary data.</text>
</comment>
<dbReference type="Proteomes" id="UP001148018">
    <property type="component" value="Unassembled WGS sequence"/>
</dbReference>
<name>A0A9Q0EBU7_9TELE</name>
<sequence>MEVAITSSCWQLAEQYCSVPFLSGAAVTRGASASSQPCYQPVFERQIDECLGIDELSFMGLIKEREAAPASLPQKLCASAVPTGGGWLPCCVPYGPVRGTPGESWRATFPSVTASVTWTWQPDAAAVCPPLRV</sequence>
<protein>
    <submittedName>
        <fullName evidence="1">Uncharacterized protein</fullName>
    </submittedName>
</protein>
<proteinExistence type="predicted"/>